<evidence type="ECO:0000313" key="4">
    <source>
        <dbReference type="Proteomes" id="UP000423525"/>
    </source>
</evidence>
<dbReference type="InterPro" id="IPR014048">
    <property type="entry name" value="MethylDNA_cys_MeTrfase_DNA-bd"/>
</dbReference>
<dbReference type="GO" id="GO:0032259">
    <property type="term" value="P:methylation"/>
    <property type="evidence" value="ECO:0007669"/>
    <property type="project" value="UniProtKB-KW"/>
</dbReference>
<dbReference type="SUPFAM" id="SSF46767">
    <property type="entry name" value="Methylated DNA-protein cysteine methyltransferase, C-terminal domain"/>
    <property type="match status" value="1"/>
</dbReference>
<evidence type="ECO:0000256" key="1">
    <source>
        <dbReference type="ARBA" id="ARBA00022763"/>
    </source>
</evidence>
<dbReference type="CDD" id="cd06445">
    <property type="entry name" value="ATase"/>
    <property type="match status" value="1"/>
</dbReference>
<dbReference type="GO" id="GO:0006281">
    <property type="term" value="P:DNA repair"/>
    <property type="evidence" value="ECO:0007669"/>
    <property type="project" value="InterPro"/>
</dbReference>
<dbReference type="KEGG" id="crf:FRC0190_00156"/>
<gene>
    <name evidence="3" type="ORF">FRC0190_00156</name>
</gene>
<keyword evidence="1" id="KW-0227">DNA damage</keyword>
<name>A0A6I8MBC9_9CORY</name>
<dbReference type="Proteomes" id="UP000423525">
    <property type="component" value="Chromosome"/>
</dbReference>
<dbReference type="InterPro" id="IPR036217">
    <property type="entry name" value="MethylDNA_cys_MeTrfase_DNAb"/>
</dbReference>
<dbReference type="InterPro" id="IPR052520">
    <property type="entry name" value="ATL_DNA_repair"/>
</dbReference>
<dbReference type="Pfam" id="PF01035">
    <property type="entry name" value="DNA_binding_1"/>
    <property type="match status" value="1"/>
</dbReference>
<accession>A0A6I8MBC9</accession>
<keyword evidence="3" id="KW-0489">Methyltransferase</keyword>
<dbReference type="InterPro" id="IPR036388">
    <property type="entry name" value="WH-like_DNA-bd_sf"/>
</dbReference>
<evidence type="ECO:0000259" key="2">
    <source>
        <dbReference type="Pfam" id="PF01035"/>
    </source>
</evidence>
<dbReference type="PANTHER" id="PTHR42942:SF1">
    <property type="entry name" value="ALKYLTRANSFERASE-LIKE PROTEIN 1"/>
    <property type="match status" value="1"/>
</dbReference>
<dbReference type="AlphaFoldDB" id="A0A6I8MBC9"/>
<evidence type="ECO:0000313" key="3">
    <source>
        <dbReference type="EMBL" id="VZH84117.1"/>
    </source>
</evidence>
<dbReference type="Gene3D" id="1.10.10.10">
    <property type="entry name" value="Winged helix-like DNA-binding domain superfamily/Winged helix DNA-binding domain"/>
    <property type="match status" value="1"/>
</dbReference>
<sequence length="101" mass="11183">MGTDCSQHVPLSDLTERVLADVDAIPSGKVTTYGDVARRVGCGARHVGSIMRRYGALTTWWRVVRADGTLAVADRAVEHWNREKIAHNGSRVDLAQCYYQP</sequence>
<dbReference type="EMBL" id="LR738855">
    <property type="protein sequence ID" value="VZH84117.1"/>
    <property type="molecule type" value="Genomic_DNA"/>
</dbReference>
<reference evidence="3 4" key="1">
    <citation type="submission" date="2019-11" db="EMBL/GenBank/DDBJ databases">
        <authorList>
            <person name="Brisse S."/>
        </authorList>
    </citation>
    <scope>NUCLEOTIDE SEQUENCE [LARGE SCALE GENOMIC DNA]</scope>
    <source>
        <strain evidence="3">FRC0190</strain>
    </source>
</reference>
<feature type="domain" description="Methylated-DNA-[protein]-cysteine S-methyltransferase DNA binding" evidence="2">
    <location>
        <begin position="14"/>
        <end position="75"/>
    </location>
</feature>
<dbReference type="RefSeq" id="WP_155871203.1">
    <property type="nucleotide sequence ID" value="NZ_LR738855.1"/>
</dbReference>
<organism evidence="3 4">
    <name type="scientific">Corynebacterium rouxii</name>
    <dbReference type="NCBI Taxonomy" id="2719119"/>
    <lineage>
        <taxon>Bacteria</taxon>
        <taxon>Bacillati</taxon>
        <taxon>Actinomycetota</taxon>
        <taxon>Actinomycetes</taxon>
        <taxon>Mycobacteriales</taxon>
        <taxon>Corynebacteriaceae</taxon>
        <taxon>Corynebacterium</taxon>
    </lineage>
</organism>
<keyword evidence="3" id="KW-0808">Transferase</keyword>
<protein>
    <submittedName>
        <fullName evidence="3">Methylated-DNA--protein-cysteine methyltransferase</fullName>
    </submittedName>
</protein>
<dbReference type="GO" id="GO:0008168">
    <property type="term" value="F:methyltransferase activity"/>
    <property type="evidence" value="ECO:0007669"/>
    <property type="project" value="UniProtKB-KW"/>
</dbReference>
<proteinExistence type="predicted"/>
<dbReference type="PANTHER" id="PTHR42942">
    <property type="entry name" value="6-O-METHYLGUANINE DNA METHYLTRANSFERASE"/>
    <property type="match status" value="1"/>
</dbReference>